<sequence>MGRQHMQWTPQADQNLLLAVLATSPPIDNAKVAAYAGLTKNNVKWRLHTLDKEAAKRRAATEGGESPFSTPSKKRPSTYAEATPPNFKKKRVAKAGKKKSIKDEDTSDGESLTPQVFSDSDDNCVPSLRDDYGTEGEETGPSSIEPETPPTKIMPRRSVKLEKGDYAKIVNKYDEDSEDERFTDMPAYMDGSWIAVGTTHMGPPLALHLTTASYNDEHDKGSLHADMSSQQLPDSKTSQIPTSAAQEIGSTQRYITRVRVSEFDLVSTPRGRAVHSIMSDLGYFNLPWPILVHSVGLTLLGLTMTFSPKPGPSPEVRGANSILGITTTTIGLAYLGTSHMPIEQNQFLHASVPIRLAVAILLFTAAAANRRTMDEKGWKVHIGFGLWDGVGALWLGWYLGRWDGRIPA</sequence>
<protein>
    <submittedName>
        <fullName evidence="3">Uncharacterized protein</fullName>
    </submittedName>
</protein>
<feature type="transmembrane region" description="Helical" evidence="2">
    <location>
        <begin position="286"/>
        <end position="306"/>
    </location>
</feature>
<feature type="transmembrane region" description="Helical" evidence="2">
    <location>
        <begin position="318"/>
        <end position="335"/>
    </location>
</feature>
<keyword evidence="2" id="KW-0472">Membrane</keyword>
<feature type="region of interest" description="Disordered" evidence="1">
    <location>
        <begin position="217"/>
        <end position="237"/>
    </location>
</feature>
<gene>
    <name evidence="3" type="ORF">Dda_3018</name>
</gene>
<keyword evidence="4" id="KW-1185">Reference proteome</keyword>
<dbReference type="EMBL" id="JAQGDS010000003">
    <property type="protein sequence ID" value="KAJ6262213.1"/>
    <property type="molecule type" value="Genomic_DNA"/>
</dbReference>
<dbReference type="Proteomes" id="UP001221413">
    <property type="component" value="Unassembled WGS sequence"/>
</dbReference>
<name>A0AAD6J0J7_DREDA</name>
<comment type="caution">
    <text evidence="3">The sequence shown here is derived from an EMBL/GenBank/DDBJ whole genome shotgun (WGS) entry which is preliminary data.</text>
</comment>
<proteinExistence type="predicted"/>
<keyword evidence="2" id="KW-0812">Transmembrane</keyword>
<organism evidence="3 4">
    <name type="scientific">Drechslerella dactyloides</name>
    <name type="common">Nematode-trapping fungus</name>
    <name type="synonym">Arthrobotrys dactyloides</name>
    <dbReference type="NCBI Taxonomy" id="74499"/>
    <lineage>
        <taxon>Eukaryota</taxon>
        <taxon>Fungi</taxon>
        <taxon>Dikarya</taxon>
        <taxon>Ascomycota</taxon>
        <taxon>Pezizomycotina</taxon>
        <taxon>Orbiliomycetes</taxon>
        <taxon>Orbiliales</taxon>
        <taxon>Orbiliaceae</taxon>
        <taxon>Drechslerella</taxon>
    </lineage>
</organism>
<reference evidence="3" key="1">
    <citation type="submission" date="2023-01" db="EMBL/GenBank/DDBJ databases">
        <title>The chitinases involved in constricting ring structure development in the nematode-trapping fungus Drechslerella dactyloides.</title>
        <authorList>
            <person name="Wang R."/>
            <person name="Zhang L."/>
            <person name="Tang P."/>
            <person name="Li S."/>
            <person name="Liang L."/>
        </authorList>
    </citation>
    <scope>NUCLEOTIDE SEQUENCE</scope>
    <source>
        <strain evidence="3">YMF1.00031</strain>
    </source>
</reference>
<evidence type="ECO:0000313" key="3">
    <source>
        <dbReference type="EMBL" id="KAJ6262213.1"/>
    </source>
</evidence>
<feature type="compositionally biased region" description="Polar residues" evidence="1">
    <location>
        <begin position="109"/>
        <end position="118"/>
    </location>
</feature>
<feature type="compositionally biased region" description="Basic residues" evidence="1">
    <location>
        <begin position="87"/>
        <end position="100"/>
    </location>
</feature>
<feature type="region of interest" description="Disordered" evidence="1">
    <location>
        <begin position="54"/>
        <end position="153"/>
    </location>
</feature>
<keyword evidence="2" id="KW-1133">Transmembrane helix</keyword>
<dbReference type="AlphaFoldDB" id="A0AAD6J0J7"/>
<feature type="transmembrane region" description="Helical" evidence="2">
    <location>
        <begin position="347"/>
        <end position="368"/>
    </location>
</feature>
<evidence type="ECO:0000256" key="1">
    <source>
        <dbReference type="SAM" id="MobiDB-lite"/>
    </source>
</evidence>
<evidence type="ECO:0000313" key="4">
    <source>
        <dbReference type="Proteomes" id="UP001221413"/>
    </source>
</evidence>
<feature type="transmembrane region" description="Helical" evidence="2">
    <location>
        <begin position="380"/>
        <end position="399"/>
    </location>
</feature>
<evidence type="ECO:0000256" key="2">
    <source>
        <dbReference type="SAM" id="Phobius"/>
    </source>
</evidence>
<accession>A0AAD6J0J7</accession>
<feature type="compositionally biased region" description="Polar residues" evidence="1">
    <location>
        <begin position="227"/>
        <end position="237"/>
    </location>
</feature>